<organism evidence="2 3">
    <name type="scientific">Planotetraspora kaengkrachanensis</name>
    <dbReference type="NCBI Taxonomy" id="575193"/>
    <lineage>
        <taxon>Bacteria</taxon>
        <taxon>Bacillati</taxon>
        <taxon>Actinomycetota</taxon>
        <taxon>Actinomycetes</taxon>
        <taxon>Streptosporangiales</taxon>
        <taxon>Streptosporangiaceae</taxon>
        <taxon>Planotetraspora</taxon>
    </lineage>
</organism>
<keyword evidence="3" id="KW-1185">Reference proteome</keyword>
<gene>
    <name evidence="2" type="ORF">Pka01_45660</name>
</gene>
<dbReference type="RefSeq" id="WP_203884813.1">
    <property type="nucleotide sequence ID" value="NZ_BAABHH010000004.1"/>
</dbReference>
<comment type="caution">
    <text evidence="2">The sequence shown here is derived from an EMBL/GenBank/DDBJ whole genome shotgun (WGS) entry which is preliminary data.</text>
</comment>
<feature type="coiled-coil region" evidence="1">
    <location>
        <begin position="17"/>
        <end position="58"/>
    </location>
</feature>
<dbReference type="EMBL" id="BONV01000020">
    <property type="protein sequence ID" value="GIG81439.1"/>
    <property type="molecule type" value="Genomic_DNA"/>
</dbReference>
<accession>A0A8J3PUS2</accession>
<reference evidence="2 3" key="1">
    <citation type="submission" date="2021-01" db="EMBL/GenBank/DDBJ databases">
        <title>Whole genome shotgun sequence of Planotetraspora kaengkrachanensis NBRC 104272.</title>
        <authorList>
            <person name="Komaki H."/>
            <person name="Tamura T."/>
        </authorList>
    </citation>
    <scope>NUCLEOTIDE SEQUENCE [LARGE SCALE GENOMIC DNA]</scope>
    <source>
        <strain evidence="2 3">NBRC 104272</strain>
    </source>
</reference>
<dbReference type="AlphaFoldDB" id="A0A8J3PUS2"/>
<name>A0A8J3PUS2_9ACTN</name>
<keyword evidence="1" id="KW-0175">Coiled coil</keyword>
<sequence length="59" mass="6458">MTEREPGPISVDIAAVLEQTTRQRNAALDEVAQLRAALNGLVAERDQLEAERVNLKAES</sequence>
<evidence type="ECO:0000256" key="1">
    <source>
        <dbReference type="SAM" id="Coils"/>
    </source>
</evidence>
<proteinExistence type="predicted"/>
<evidence type="ECO:0000313" key="3">
    <source>
        <dbReference type="Proteomes" id="UP000630097"/>
    </source>
</evidence>
<protein>
    <submittedName>
        <fullName evidence="2">Uncharacterized protein</fullName>
    </submittedName>
</protein>
<evidence type="ECO:0000313" key="2">
    <source>
        <dbReference type="EMBL" id="GIG81439.1"/>
    </source>
</evidence>
<dbReference type="Proteomes" id="UP000630097">
    <property type="component" value="Unassembled WGS sequence"/>
</dbReference>